<comment type="caution">
    <text evidence="1">The sequence shown here is derived from an EMBL/GenBank/DDBJ whole genome shotgun (WGS) entry which is preliminary data.</text>
</comment>
<name>A0ABC8KDD3_ERUVS</name>
<dbReference type="AlphaFoldDB" id="A0ABC8KDD3"/>
<reference evidence="1 2" key="1">
    <citation type="submission" date="2022-03" db="EMBL/GenBank/DDBJ databases">
        <authorList>
            <person name="Macdonald S."/>
            <person name="Ahmed S."/>
            <person name="Newling K."/>
        </authorList>
    </citation>
    <scope>NUCLEOTIDE SEQUENCE [LARGE SCALE GENOMIC DNA]</scope>
</reference>
<proteinExistence type="predicted"/>
<evidence type="ECO:0000313" key="2">
    <source>
        <dbReference type="Proteomes" id="UP001642260"/>
    </source>
</evidence>
<accession>A0ABC8KDD3</accession>
<evidence type="ECO:0000313" key="1">
    <source>
        <dbReference type="EMBL" id="CAH8354885.1"/>
    </source>
</evidence>
<sequence>MLAYHQIKPEDSTMLIHKTSEYVMKILTTSVVDINSDNEITLTIMDNNPDAAARLDVDLIITDLQGTT</sequence>
<dbReference type="Proteomes" id="UP001642260">
    <property type="component" value="Unassembled WGS sequence"/>
</dbReference>
<gene>
    <name evidence="1" type="ORF">ERUC_LOCUS20640</name>
</gene>
<organism evidence="1 2">
    <name type="scientific">Eruca vesicaria subsp. sativa</name>
    <name type="common">Garden rocket</name>
    <name type="synonym">Eruca sativa</name>
    <dbReference type="NCBI Taxonomy" id="29727"/>
    <lineage>
        <taxon>Eukaryota</taxon>
        <taxon>Viridiplantae</taxon>
        <taxon>Streptophyta</taxon>
        <taxon>Embryophyta</taxon>
        <taxon>Tracheophyta</taxon>
        <taxon>Spermatophyta</taxon>
        <taxon>Magnoliopsida</taxon>
        <taxon>eudicotyledons</taxon>
        <taxon>Gunneridae</taxon>
        <taxon>Pentapetalae</taxon>
        <taxon>rosids</taxon>
        <taxon>malvids</taxon>
        <taxon>Brassicales</taxon>
        <taxon>Brassicaceae</taxon>
        <taxon>Brassiceae</taxon>
        <taxon>Eruca</taxon>
    </lineage>
</organism>
<keyword evidence="2" id="KW-1185">Reference proteome</keyword>
<protein>
    <submittedName>
        <fullName evidence="1">Uncharacterized protein</fullName>
    </submittedName>
</protein>
<dbReference type="EMBL" id="CAKOAT010199599">
    <property type="protein sequence ID" value="CAH8354885.1"/>
    <property type="molecule type" value="Genomic_DNA"/>
</dbReference>